<dbReference type="AlphaFoldDB" id="A0A061DD83"/>
<evidence type="ECO:0000259" key="9">
    <source>
        <dbReference type="SMART" id="SM00387"/>
    </source>
</evidence>
<dbReference type="GeneID" id="24565720"/>
<feature type="binding site" evidence="7">
    <location>
        <position position="40"/>
    </location>
    <ligand>
        <name>ATP</name>
        <dbReference type="ChEBI" id="CHEBI:30616"/>
    </ligand>
</feature>
<feature type="domain" description="Histidine kinase/HSP90-like ATPase" evidence="9">
    <location>
        <begin position="29"/>
        <end position="184"/>
    </location>
</feature>
<dbReference type="InterPro" id="IPR019805">
    <property type="entry name" value="Heat_shock_protein_90_CS"/>
</dbReference>
<dbReference type="InterPro" id="IPR036890">
    <property type="entry name" value="HATPase_C_sf"/>
</dbReference>
<dbReference type="InterPro" id="IPR020568">
    <property type="entry name" value="Ribosomal_Su5_D2-typ_SF"/>
</dbReference>
<dbReference type="VEuPathDB" id="PiroplasmaDB:BBBOND_0310820"/>
<dbReference type="Gene3D" id="3.30.565.10">
    <property type="entry name" value="Histidine kinase-like ATPase, C-terminal domain"/>
    <property type="match status" value="1"/>
</dbReference>
<dbReference type="InterPro" id="IPR020575">
    <property type="entry name" value="Hsp90_N"/>
</dbReference>
<dbReference type="GO" id="GO:0005737">
    <property type="term" value="C:cytoplasm"/>
    <property type="evidence" value="ECO:0007669"/>
    <property type="project" value="UniProtKB-SubCell"/>
</dbReference>
<dbReference type="Pfam" id="PF13589">
    <property type="entry name" value="HATPase_c_3"/>
    <property type="match status" value="1"/>
</dbReference>
<feature type="binding site" evidence="7">
    <location>
        <position position="101"/>
    </location>
    <ligand>
        <name>ATP</name>
        <dbReference type="ChEBI" id="CHEBI:30616"/>
    </ligand>
</feature>
<dbReference type="CDD" id="cd16927">
    <property type="entry name" value="HATPase_Hsp90-like"/>
    <property type="match status" value="1"/>
</dbReference>
<feature type="binding site" evidence="7">
    <location>
        <position position="174"/>
    </location>
    <ligand>
        <name>ATP</name>
        <dbReference type="ChEBI" id="CHEBI:30616"/>
    </ligand>
</feature>
<evidence type="ECO:0000256" key="8">
    <source>
        <dbReference type="SAM" id="MobiDB-lite"/>
    </source>
</evidence>
<keyword evidence="5 7" id="KW-0067">ATP-binding</keyword>
<feature type="compositionally biased region" description="Basic and acidic residues" evidence="8">
    <location>
        <begin position="255"/>
        <end position="264"/>
    </location>
</feature>
<evidence type="ECO:0000256" key="7">
    <source>
        <dbReference type="PIRSR" id="PIRSR002583-1"/>
    </source>
</evidence>
<evidence type="ECO:0000256" key="3">
    <source>
        <dbReference type="ARBA" id="ARBA00022490"/>
    </source>
</evidence>
<feature type="region of interest" description="Disordered" evidence="8">
    <location>
        <begin position="215"/>
        <end position="269"/>
    </location>
</feature>
<dbReference type="SUPFAM" id="SSF54211">
    <property type="entry name" value="Ribosomal protein S5 domain 2-like"/>
    <property type="match status" value="1"/>
</dbReference>
<feature type="compositionally biased region" description="Acidic residues" evidence="8">
    <location>
        <begin position="245"/>
        <end position="254"/>
    </location>
</feature>
<dbReference type="SUPFAM" id="SSF110942">
    <property type="entry name" value="HSP90 C-terminal domain"/>
    <property type="match status" value="1"/>
</dbReference>
<evidence type="ECO:0000256" key="2">
    <source>
        <dbReference type="ARBA" id="ARBA00008239"/>
    </source>
</evidence>
<dbReference type="InterPro" id="IPR037196">
    <property type="entry name" value="HSP90_C"/>
</dbReference>
<dbReference type="STRING" id="5866.A0A061DD83"/>
<gene>
    <name evidence="10" type="ORF">BBBOND_0310820</name>
</gene>
<dbReference type="Gene3D" id="3.40.50.11260">
    <property type="match status" value="1"/>
</dbReference>
<dbReference type="InterPro" id="IPR001404">
    <property type="entry name" value="Hsp90_fam"/>
</dbReference>
<dbReference type="FunFam" id="3.40.50.11260:FF:000001">
    <property type="entry name" value="Heat shock protein 90 alpha"/>
    <property type="match status" value="1"/>
</dbReference>
<dbReference type="NCBIfam" id="NF003555">
    <property type="entry name" value="PRK05218.1"/>
    <property type="match status" value="1"/>
</dbReference>
<feature type="compositionally biased region" description="Acidic residues" evidence="8">
    <location>
        <begin position="219"/>
        <end position="229"/>
    </location>
</feature>
<dbReference type="PROSITE" id="PS00298">
    <property type="entry name" value="HSP90"/>
    <property type="match status" value="1"/>
</dbReference>
<sequence length="716" mass="82608">MATEGQETYAFNADISQLLSLIINAFYSNKEIFLRELISNASDALEKIRYEAIKDPKQVEDFPEYQISLSVDKANKTLTIEDTGIGMTKADLINNLGTIAKSGTKAFMEAIQAGADMSMIGQFGVGFYSAYLVADKVTVVSKNNNDDQYMWESSASGHFTVTKDESGEQLKRGTRLILHLKDDQTEYLEERRLKDLVKKHSEFISFPIRLSVEKTTETEVTDDEAEPAADSETKEEKIKDVTDEVEKEGEEDKDGEDKEGEKSAEKKKRKVTSVTREWEMLNKQKPIWMRLPTEVTHEEYASFYKNLCNDWEDHLAVKHFSVEGQLEFKALLFIPKRAPFDMFESRKKKNNIKLYVRRVFIMDDCEELIPEWLGFVKGVVDSEDLPLNISREILQQNKILKVIRKNLVKKCLELFAELTEKKEDFKKFYEQFSKNLKLGIHEDNANRTKIAELLRYETSKSGDEAISLKEYVDRMKPDQKYIYYITGESKQSVANSPFLELLRSKGIEVIYMTDPIDEYAVQQIKEFEGKKLKCCTKENLELEDTEEERKSFETLQKEMEPLCRVIKEILHDKVEKVICGKRFTESPCALVTSEFGWSANMERIMKAQALRDNNFGSFMISKKTMELNPHHSIMKELKQRAETDKSDKTLKDLVWLLYDTAMLTSGFNLDDPTQFGGRIYRMIKLGLSLDDDAPVEDVEIPSLDEVVVDPKMEEVD</sequence>
<dbReference type="GO" id="GO:0005524">
    <property type="term" value="F:ATP binding"/>
    <property type="evidence" value="ECO:0007669"/>
    <property type="project" value="UniProtKB-KW"/>
</dbReference>
<dbReference type="KEGG" id="bbig:BBBOND_0310820"/>
<reference evidence="11" key="1">
    <citation type="journal article" date="2014" name="Nucleic Acids Res.">
        <title>The evolutionary dynamics of variant antigen genes in Babesia reveal a history of genomic innovation underlying host-parasite interaction.</title>
        <authorList>
            <person name="Jackson A.P."/>
            <person name="Otto T.D."/>
            <person name="Darby A."/>
            <person name="Ramaprasad A."/>
            <person name="Xia D."/>
            <person name="Echaide I.E."/>
            <person name="Farber M."/>
            <person name="Gahlot S."/>
            <person name="Gamble J."/>
            <person name="Gupta D."/>
            <person name="Gupta Y."/>
            <person name="Jackson L."/>
            <person name="Malandrin L."/>
            <person name="Malas T.B."/>
            <person name="Moussa E."/>
            <person name="Nair M."/>
            <person name="Reid A.J."/>
            <person name="Sanders M."/>
            <person name="Sharma J."/>
            <person name="Tracey A."/>
            <person name="Quail M.A."/>
            <person name="Weir W."/>
            <person name="Wastling J.M."/>
            <person name="Hall N."/>
            <person name="Willadsen P."/>
            <person name="Lingelbach K."/>
            <person name="Shiels B."/>
            <person name="Tait A."/>
            <person name="Berriman M."/>
            <person name="Allred D.R."/>
            <person name="Pain A."/>
        </authorList>
    </citation>
    <scope>NUCLEOTIDE SEQUENCE [LARGE SCALE GENOMIC DNA]</scope>
    <source>
        <strain evidence="11">Bond</strain>
    </source>
</reference>
<feature type="compositionally biased region" description="Basic and acidic residues" evidence="8">
    <location>
        <begin position="231"/>
        <end position="244"/>
    </location>
</feature>
<dbReference type="PRINTS" id="PR00775">
    <property type="entry name" value="HEATSHOCK90"/>
</dbReference>
<proteinExistence type="inferred from homology"/>
<dbReference type="InterPro" id="IPR003594">
    <property type="entry name" value="HATPase_dom"/>
</dbReference>
<accession>A0A061DD83</accession>
<keyword evidence="11" id="KW-1185">Reference proteome</keyword>
<feature type="binding site" evidence="7">
    <location>
        <begin position="122"/>
        <end position="127"/>
    </location>
    <ligand>
        <name>ATP</name>
        <dbReference type="ChEBI" id="CHEBI:30616"/>
    </ligand>
</feature>
<comment type="similarity">
    <text evidence="2">Belongs to the heat shock protein 90 family.</text>
</comment>
<feature type="binding site" evidence="7">
    <location>
        <begin position="102"/>
        <end position="103"/>
    </location>
    <ligand>
        <name>ATP</name>
        <dbReference type="ChEBI" id="CHEBI:30616"/>
    </ligand>
</feature>
<evidence type="ECO:0000313" key="11">
    <source>
        <dbReference type="Proteomes" id="UP000033188"/>
    </source>
</evidence>
<name>A0A061DD83_BABBI</name>
<evidence type="ECO:0000256" key="1">
    <source>
        <dbReference type="ARBA" id="ARBA00004496"/>
    </source>
</evidence>
<dbReference type="FunFam" id="3.30.565.10:FF:000001">
    <property type="entry name" value="Heat shock protein HSP 90-alpha"/>
    <property type="match status" value="1"/>
</dbReference>
<dbReference type="HAMAP" id="MF_00505">
    <property type="entry name" value="HSP90"/>
    <property type="match status" value="1"/>
</dbReference>
<evidence type="ECO:0000256" key="4">
    <source>
        <dbReference type="ARBA" id="ARBA00022741"/>
    </source>
</evidence>
<dbReference type="SMART" id="SM00387">
    <property type="entry name" value="HATPase_c"/>
    <property type="match status" value="1"/>
</dbReference>
<protein>
    <submittedName>
        <fullName evidence="10">Hsp90 protein, putative</fullName>
    </submittedName>
</protein>
<dbReference type="GO" id="GO:0051082">
    <property type="term" value="F:unfolded protein binding"/>
    <property type="evidence" value="ECO:0007669"/>
    <property type="project" value="InterPro"/>
</dbReference>
<keyword evidence="6" id="KW-0143">Chaperone</keyword>
<dbReference type="FunFam" id="1.20.120.790:FF:000001">
    <property type="entry name" value="Heat shock protein 90 alpha"/>
    <property type="match status" value="1"/>
</dbReference>
<feature type="binding site" evidence="7">
    <location>
        <position position="391"/>
    </location>
    <ligand>
        <name>ATP</name>
        <dbReference type="ChEBI" id="CHEBI:30616"/>
    </ligand>
</feature>
<feature type="binding site" evidence="7">
    <location>
        <position position="95"/>
    </location>
    <ligand>
        <name>ATP</name>
        <dbReference type="ChEBI" id="CHEBI:30616"/>
    </ligand>
</feature>
<dbReference type="FunFam" id="3.30.230.80:FF:000001">
    <property type="entry name" value="Heat shock protein 90 alpha"/>
    <property type="match status" value="1"/>
</dbReference>
<dbReference type="EMBL" id="LK391709">
    <property type="protein sequence ID" value="CDR97179.1"/>
    <property type="molecule type" value="Genomic_DNA"/>
</dbReference>
<evidence type="ECO:0000313" key="10">
    <source>
        <dbReference type="EMBL" id="CDR97179.1"/>
    </source>
</evidence>
<keyword evidence="4 7" id="KW-0547">Nucleotide-binding</keyword>
<dbReference type="PANTHER" id="PTHR11528">
    <property type="entry name" value="HEAT SHOCK PROTEIN 90 FAMILY MEMBER"/>
    <property type="match status" value="1"/>
</dbReference>
<dbReference type="RefSeq" id="XP_012769365.1">
    <property type="nucleotide sequence ID" value="XM_012913911.1"/>
</dbReference>
<evidence type="ECO:0000256" key="5">
    <source>
        <dbReference type="ARBA" id="ARBA00022840"/>
    </source>
</evidence>
<feature type="binding site" evidence="7">
    <location>
        <position position="87"/>
    </location>
    <ligand>
        <name>ATP</name>
        <dbReference type="ChEBI" id="CHEBI:30616"/>
    </ligand>
</feature>
<dbReference type="Proteomes" id="UP000033188">
    <property type="component" value="Chromosome 3"/>
</dbReference>
<feature type="binding site" evidence="7">
    <location>
        <position position="82"/>
    </location>
    <ligand>
        <name>ATP</name>
        <dbReference type="ChEBI" id="CHEBI:30616"/>
    </ligand>
</feature>
<dbReference type="GO" id="GO:0016887">
    <property type="term" value="F:ATP hydrolysis activity"/>
    <property type="evidence" value="ECO:0007669"/>
    <property type="project" value="InterPro"/>
</dbReference>
<dbReference type="Gene3D" id="3.30.230.80">
    <property type="match status" value="1"/>
</dbReference>
<evidence type="ECO:0000256" key="6">
    <source>
        <dbReference type="ARBA" id="ARBA00023186"/>
    </source>
</evidence>
<dbReference type="GO" id="GO:0140662">
    <property type="term" value="F:ATP-dependent protein folding chaperone"/>
    <property type="evidence" value="ECO:0007669"/>
    <property type="project" value="InterPro"/>
</dbReference>
<dbReference type="Pfam" id="PF00183">
    <property type="entry name" value="HSP90"/>
    <property type="match status" value="1"/>
</dbReference>
<dbReference type="SUPFAM" id="SSF55874">
    <property type="entry name" value="ATPase domain of HSP90 chaperone/DNA topoisomerase II/histidine kinase"/>
    <property type="match status" value="1"/>
</dbReference>
<dbReference type="OMA" id="MRRMKEM"/>
<dbReference type="Gene3D" id="1.20.120.790">
    <property type="entry name" value="Heat shock protein 90, C-terminal domain"/>
    <property type="match status" value="1"/>
</dbReference>
<feature type="binding site" evidence="7">
    <location>
        <position position="36"/>
    </location>
    <ligand>
        <name>ATP</name>
        <dbReference type="ChEBI" id="CHEBI:30616"/>
    </ligand>
</feature>
<dbReference type="PIRSF" id="PIRSF002583">
    <property type="entry name" value="Hsp90"/>
    <property type="match status" value="1"/>
</dbReference>
<comment type="subcellular location">
    <subcellularLocation>
        <location evidence="1">Cytoplasm</location>
    </subcellularLocation>
</comment>
<dbReference type="OrthoDB" id="28737at2759"/>
<keyword evidence="3" id="KW-0963">Cytoplasm</keyword>
<organism evidence="10 11">
    <name type="scientific">Babesia bigemina</name>
    <dbReference type="NCBI Taxonomy" id="5866"/>
    <lineage>
        <taxon>Eukaryota</taxon>
        <taxon>Sar</taxon>
        <taxon>Alveolata</taxon>
        <taxon>Apicomplexa</taxon>
        <taxon>Aconoidasida</taxon>
        <taxon>Piroplasmida</taxon>
        <taxon>Babesiidae</taxon>
        <taxon>Babesia</taxon>
    </lineage>
</organism>